<feature type="domain" description="Spore protein YkvP N-terminal" evidence="1">
    <location>
        <begin position="6"/>
        <end position="108"/>
    </location>
</feature>
<dbReference type="STRING" id="1236220.SAMN04488112_106147"/>
<evidence type="ECO:0000259" key="1">
    <source>
        <dbReference type="Pfam" id="PF12996"/>
    </source>
</evidence>
<reference evidence="3 4" key="1">
    <citation type="submission" date="2016-10" db="EMBL/GenBank/DDBJ databases">
        <authorList>
            <person name="de Groot N.N."/>
        </authorList>
    </citation>
    <scope>NUCLEOTIDE SEQUENCE [LARGE SCALE GENOMIC DNA]</scope>
    <source>
        <strain evidence="3 4">DSM 45514</strain>
    </source>
</reference>
<dbReference type="OrthoDB" id="7019976at2"/>
<dbReference type="Pfam" id="PF13524">
    <property type="entry name" value="Glyco_trans_1_2"/>
    <property type="match status" value="1"/>
</dbReference>
<evidence type="ECO:0000313" key="4">
    <source>
        <dbReference type="Proteomes" id="UP000199387"/>
    </source>
</evidence>
<organism evidence="3 4">
    <name type="scientific">Melghirimyces thermohalophilus</name>
    <dbReference type="NCBI Taxonomy" id="1236220"/>
    <lineage>
        <taxon>Bacteria</taxon>
        <taxon>Bacillati</taxon>
        <taxon>Bacillota</taxon>
        <taxon>Bacilli</taxon>
        <taxon>Bacillales</taxon>
        <taxon>Thermoactinomycetaceae</taxon>
        <taxon>Melghirimyces</taxon>
    </lineage>
</organism>
<dbReference type="SUPFAM" id="SSF53756">
    <property type="entry name" value="UDP-Glycosyltransferase/glycogen phosphorylase"/>
    <property type="match status" value="1"/>
</dbReference>
<evidence type="ECO:0000259" key="2">
    <source>
        <dbReference type="Pfam" id="PF13524"/>
    </source>
</evidence>
<dbReference type="RefSeq" id="WP_091567701.1">
    <property type="nucleotide sequence ID" value="NZ_FMZA01000006.1"/>
</dbReference>
<accession>A0A1G6KTA9</accession>
<feature type="domain" description="Spore protein YkvP/CgeB glycosyl transferase-like" evidence="2">
    <location>
        <begin position="169"/>
        <end position="314"/>
    </location>
</feature>
<protein>
    <submittedName>
        <fullName evidence="3">Spore maturation protein CgeB</fullName>
    </submittedName>
</protein>
<dbReference type="InterPro" id="IPR024542">
    <property type="entry name" value="YkvP_N"/>
</dbReference>
<sequence length="536" mass="62463">MKWYYLENIPNYIQTVPTGFKENQIPLMIPPPDLTPHQLVQQLKQYRPDVILTNGWTPFHREPYFRAVRQYCEETNSLHVFWSTEDPLHTDYWGMYVLETGRPDVVLTHAYDAPPMYQERGTPSYYLPFACNPAIHRQLPSLPQYQSDIALVANFSNATMDSWRINSLKFLLEPLLRKNYAISIWGKGWEHGRQYLPFPIPDRAIRGSIPYNRVPYVYAASKIVLGIQNHQQLLTRRTWECIASGGLLITNHTPAVLRHFQPGLHLLTSHQPAETLARTQFLLQNRLARQRIATKGQKWVHQNHTYAHRVREMVSIASEHLRPKRKKRKSFSFLAPFPRQEIRAHSTFSTTFPNGHLIKAPYLIVKRKPGALQKKEYRSGLLFSLESSLLKGLEVYEAQLKLFLAVCPTKSTQMMCQFFSRKEPPTNPVDPTLILESEPQMIPITKSRRERVFQTPITLTVTSLISRLIKQEKKTMGVYLSIPDPHDGAIQFLGRQKPKNHALSGLVYYQRFIPRLEITYRNRQKNRIHPWIPFVD</sequence>
<evidence type="ECO:0000313" key="3">
    <source>
        <dbReference type="EMBL" id="SDC34177.1"/>
    </source>
</evidence>
<dbReference type="InterPro" id="IPR055259">
    <property type="entry name" value="YkvP/CgeB_Glyco_trans-like"/>
</dbReference>
<dbReference type="Pfam" id="PF12996">
    <property type="entry name" value="DUF3880"/>
    <property type="match status" value="1"/>
</dbReference>
<proteinExistence type="predicted"/>
<name>A0A1G6KTA9_9BACL</name>
<dbReference type="AlphaFoldDB" id="A0A1G6KTA9"/>
<gene>
    <name evidence="3" type="ORF">SAMN04488112_106147</name>
</gene>
<keyword evidence="4" id="KW-1185">Reference proteome</keyword>
<dbReference type="EMBL" id="FMZA01000006">
    <property type="protein sequence ID" value="SDC34177.1"/>
    <property type="molecule type" value="Genomic_DNA"/>
</dbReference>
<dbReference type="Proteomes" id="UP000199387">
    <property type="component" value="Unassembled WGS sequence"/>
</dbReference>